<evidence type="ECO:0000313" key="1">
    <source>
        <dbReference type="EMBL" id="DAD52524.1"/>
    </source>
</evidence>
<accession>A0A8S5L522</accession>
<organism evidence="1 2">
    <name type="scientific">ssRNA phage SRR6050698_1</name>
    <dbReference type="NCBI Taxonomy" id="2786482"/>
    <lineage>
        <taxon>Viruses</taxon>
        <taxon>Riboviria</taxon>
        <taxon>Orthornavirae</taxon>
        <taxon>Lenarviricota</taxon>
        <taxon>Leviviricetes</taxon>
        <taxon>Norzivirales</taxon>
        <taxon>Solspiviridae</taxon>
        <taxon>Eosonovirus</taxon>
        <taxon>Eosonovirus caenenecus</taxon>
    </lineage>
</organism>
<keyword evidence="1" id="KW-0946">Virion</keyword>
<evidence type="ECO:0000313" key="2">
    <source>
        <dbReference type="Proteomes" id="UP000677440"/>
    </source>
</evidence>
<dbReference type="GO" id="GO:0019028">
    <property type="term" value="C:viral capsid"/>
    <property type="evidence" value="ECO:0007669"/>
    <property type="project" value="UniProtKB-KW"/>
</dbReference>
<protein>
    <submittedName>
        <fullName evidence="1">Coat protein</fullName>
    </submittedName>
</protein>
<dbReference type="Proteomes" id="UP000677440">
    <property type="component" value="Segment"/>
</dbReference>
<dbReference type="GeneID" id="80399251"/>
<dbReference type="EMBL" id="BK014130">
    <property type="protein sequence ID" value="DAD52524.1"/>
    <property type="molecule type" value="Genomic_RNA"/>
</dbReference>
<keyword evidence="1" id="KW-0167">Capsid protein</keyword>
<reference evidence="1" key="1">
    <citation type="submission" date="2020-09" db="EMBL/GenBank/DDBJ databases">
        <title>Leviviricetes taxonomy.</title>
        <authorList>
            <person name="Stockdale S.R."/>
            <person name="Callanan J."/>
            <person name="Adriaenssens E.M."/>
            <person name="Kuhn J.H."/>
            <person name="Rumnieks J."/>
            <person name="Shkoporov A."/>
            <person name="Draper L.A."/>
            <person name="Ross P."/>
            <person name="Hill C."/>
        </authorList>
    </citation>
    <scope>NUCLEOTIDE SEQUENCE</scope>
</reference>
<name>A0A8S5L522_9VIRU</name>
<keyword evidence="2" id="KW-1185">Reference proteome</keyword>
<proteinExistence type="predicted"/>
<dbReference type="RefSeq" id="YP_010770056.1">
    <property type="nucleotide sequence ID" value="NC_074149.1"/>
</dbReference>
<sequence>MKGIIMDFNSKTYAMYSVSADSATYSGPLNTVSVTDHLRLARVAPVPQKAFSGVSRRSASFTRSHTLAQGGSHPSKLAVDGSFAVGVSNEDVDALIADFRGFVASAHFVDFVKAGKIYEDKV</sequence>
<gene>
    <name evidence="1" type="primary">SRR6050698_1_2</name>
</gene>
<dbReference type="KEGG" id="vg:80399251"/>